<dbReference type="PANTHER" id="PTHR42855">
    <property type="entry name" value="ABC TRANSPORTER ATP-BINDING SUBUNIT"/>
    <property type="match status" value="1"/>
</dbReference>
<dbReference type="PROSITE" id="PS50893">
    <property type="entry name" value="ABC_TRANSPORTER_2"/>
    <property type="match status" value="2"/>
</dbReference>
<reference evidence="14 15" key="1">
    <citation type="submission" date="2016-01" db="EMBL/GenBank/DDBJ databases">
        <title>Genome sequence of Clostridium neopropionicum X4, DSM-3847.</title>
        <authorList>
            <person name="Poehlein A."/>
            <person name="Beck M.H."/>
            <person name="Bengelsdorf F.R."/>
            <person name="Daniel R."/>
            <person name="Duerre P."/>
        </authorList>
    </citation>
    <scope>NUCLEOTIDE SEQUENCE [LARGE SCALE GENOMIC DNA]</scope>
    <source>
        <strain evidence="14 15">DSM-3847</strain>
    </source>
</reference>
<dbReference type="Proteomes" id="UP000070539">
    <property type="component" value="Unassembled WGS sequence"/>
</dbReference>
<dbReference type="GO" id="GO:0005524">
    <property type="term" value="F:ATP binding"/>
    <property type="evidence" value="ECO:0007669"/>
    <property type="project" value="UniProtKB-KW"/>
</dbReference>
<dbReference type="RefSeq" id="WP_066088461.1">
    <property type="nucleotide sequence ID" value="NZ_LRVM01000006.1"/>
</dbReference>
<dbReference type="InterPro" id="IPR017871">
    <property type="entry name" value="ABC_transporter-like_CS"/>
</dbReference>
<keyword evidence="3" id="KW-0820">tRNA-binding</keyword>
<keyword evidence="2" id="KW-0963">Cytoplasm</keyword>
<accession>A0A136WDQ8</accession>
<dbReference type="SUPFAM" id="SSF52540">
    <property type="entry name" value="P-loop containing nucleoside triphosphate hydrolases"/>
    <property type="match status" value="2"/>
</dbReference>
<dbReference type="InterPro" id="IPR003593">
    <property type="entry name" value="AAA+_ATPase"/>
</dbReference>
<dbReference type="EMBL" id="LRVM01000006">
    <property type="protein sequence ID" value="KXL52657.1"/>
    <property type="molecule type" value="Genomic_DNA"/>
</dbReference>
<evidence type="ECO:0000313" key="14">
    <source>
        <dbReference type="EMBL" id="KXL52657.1"/>
    </source>
</evidence>
<evidence type="ECO:0000256" key="4">
    <source>
        <dbReference type="ARBA" id="ARBA00022730"/>
    </source>
</evidence>
<keyword evidence="11" id="KW-0648">Protein biosynthesis</keyword>
<dbReference type="Pfam" id="PF12848">
    <property type="entry name" value="ABC_tran_Xtn"/>
    <property type="match status" value="1"/>
</dbReference>
<dbReference type="InterPro" id="IPR032781">
    <property type="entry name" value="ABC_tran_Xtn"/>
</dbReference>
<dbReference type="GO" id="GO:0019843">
    <property type="term" value="F:rRNA binding"/>
    <property type="evidence" value="ECO:0007669"/>
    <property type="project" value="UniProtKB-KW"/>
</dbReference>
<dbReference type="InterPro" id="IPR032524">
    <property type="entry name" value="ABC_tran_C"/>
</dbReference>
<evidence type="ECO:0000256" key="6">
    <source>
        <dbReference type="ARBA" id="ARBA00022741"/>
    </source>
</evidence>
<dbReference type="GO" id="GO:0006412">
    <property type="term" value="P:translation"/>
    <property type="evidence" value="ECO:0007669"/>
    <property type="project" value="UniProtKB-KW"/>
</dbReference>
<dbReference type="Pfam" id="PF00005">
    <property type="entry name" value="ABC_tran"/>
    <property type="match status" value="2"/>
</dbReference>
<feature type="domain" description="ABC transporter" evidence="13">
    <location>
        <begin position="4"/>
        <end position="255"/>
    </location>
</feature>
<dbReference type="Pfam" id="PF16326">
    <property type="entry name" value="ABC_tran_CTD"/>
    <property type="match status" value="1"/>
</dbReference>
<evidence type="ECO:0000256" key="8">
    <source>
        <dbReference type="ARBA" id="ARBA00022840"/>
    </source>
</evidence>
<evidence type="ECO:0000313" key="15">
    <source>
        <dbReference type="Proteomes" id="UP000070539"/>
    </source>
</evidence>
<keyword evidence="6" id="KW-0547">Nucleotide-binding</keyword>
<dbReference type="InterPro" id="IPR037118">
    <property type="entry name" value="Val-tRNA_synth_C_sf"/>
</dbReference>
<keyword evidence="12" id="KW-0175">Coiled coil</keyword>
<dbReference type="InterPro" id="IPR051309">
    <property type="entry name" value="ABCF_ATPase"/>
</dbReference>
<organism evidence="14 15">
    <name type="scientific">Anaerotignum neopropionicum</name>
    <dbReference type="NCBI Taxonomy" id="36847"/>
    <lineage>
        <taxon>Bacteria</taxon>
        <taxon>Bacillati</taxon>
        <taxon>Bacillota</taxon>
        <taxon>Clostridia</taxon>
        <taxon>Lachnospirales</taxon>
        <taxon>Anaerotignaceae</taxon>
        <taxon>Anaerotignum</taxon>
    </lineage>
</organism>
<proteinExistence type="inferred from homology"/>
<keyword evidence="10" id="KW-0694">RNA-binding</keyword>
<keyword evidence="9" id="KW-0810">Translation regulation</keyword>
<evidence type="ECO:0000256" key="12">
    <source>
        <dbReference type="SAM" id="Coils"/>
    </source>
</evidence>
<feature type="domain" description="ABC transporter" evidence="13">
    <location>
        <begin position="319"/>
        <end position="537"/>
    </location>
</feature>
<gene>
    <name evidence="14" type="ORF">CLNEO_20660</name>
</gene>
<dbReference type="AlphaFoldDB" id="A0A136WDQ8"/>
<evidence type="ECO:0000259" key="13">
    <source>
        <dbReference type="PROSITE" id="PS50893"/>
    </source>
</evidence>
<dbReference type="GO" id="GO:0000049">
    <property type="term" value="F:tRNA binding"/>
    <property type="evidence" value="ECO:0007669"/>
    <property type="project" value="UniProtKB-KW"/>
</dbReference>
<evidence type="ECO:0000256" key="11">
    <source>
        <dbReference type="ARBA" id="ARBA00022917"/>
    </source>
</evidence>
<feature type="coiled-coil region" evidence="12">
    <location>
        <begin position="596"/>
        <end position="627"/>
    </location>
</feature>
<keyword evidence="5" id="KW-0677">Repeat</keyword>
<sequence>MVLLTAEHIRKSYGTRIIFDDISFSIHEEDKIGLIGVNGAGKSTLLKIAAGVGHADSGEIITMNGMDIAYLSQNPEFTEGSTVLQQVFLGDNPKLALVRDYEETMVELSKNPGDERLIALSARLAEEMDKTEAWTLESEAKNILMRLGISDFGQRVDTLSGGQKKRVALAAALIAPVELLILDEPTNHIDHDTVEWLEKYLEKYSKALIMVTHDRYFLDRVANRILELEKGRLYSYLANYTKFLELKAEREELEAAGERKRQNFLRSELEWVRRGAQARSTKQKARLQRFDEISSQKTPEEKQNVELSSVGSRLGKKTIELESISKAYDGNDYIQDFSYIILRNDRIGITGENGCGKTTLLKIMTGKLQPDSGMVSWGETVKIGVFAQENEGMDERVRVLDYIRETAEYIQTGDGKISASQMLEKFLFPVDMQRGPISMLSGGEKRRLYLAKVLMSAPNILFLDEPTNDLDLETLMILEDYLEGFQGAVVAVSHDRYFLDKTVNRIFAFLGNGKIKQYEGGYTDYKVAREKEVPVTEAVKPQRIEPAKEKSGVLTKMSYKDQREYDTIGDEIAKLEERVGQIGGEMEACTTDYTQLQKLSQEKEGVERKLEDRMERWMELMELAEEIERNRTERG</sequence>
<dbReference type="OrthoDB" id="9801441at2"/>
<keyword evidence="8 14" id="KW-0067">ATP-binding</keyword>
<dbReference type="PROSITE" id="PS00211">
    <property type="entry name" value="ABC_TRANSPORTER_1"/>
    <property type="match status" value="1"/>
</dbReference>
<dbReference type="FunFam" id="3.40.50.300:FF:000011">
    <property type="entry name" value="Putative ABC transporter ATP-binding component"/>
    <property type="match status" value="1"/>
</dbReference>
<protein>
    <submittedName>
        <fullName evidence="14">Putative ABC transporter ATP-binding proteinc</fullName>
    </submittedName>
</protein>
<dbReference type="PANTHER" id="PTHR42855:SF1">
    <property type="entry name" value="ABC TRANSPORTER DOMAIN-CONTAINING PROTEIN"/>
    <property type="match status" value="1"/>
</dbReference>
<comment type="similarity">
    <text evidence="1">Belongs to the ABC transporter superfamily. ABCF family. Translational throttle EttA subfamily.</text>
</comment>
<keyword evidence="7" id="KW-0378">Hydrolase</keyword>
<dbReference type="STRING" id="36847.CLNEO_20660"/>
<evidence type="ECO:0000256" key="2">
    <source>
        <dbReference type="ARBA" id="ARBA00022490"/>
    </source>
</evidence>
<dbReference type="InterPro" id="IPR003439">
    <property type="entry name" value="ABC_transporter-like_ATP-bd"/>
</dbReference>
<evidence type="ECO:0000256" key="3">
    <source>
        <dbReference type="ARBA" id="ARBA00022555"/>
    </source>
</evidence>
<keyword evidence="15" id="KW-1185">Reference proteome</keyword>
<dbReference type="GO" id="GO:0006417">
    <property type="term" value="P:regulation of translation"/>
    <property type="evidence" value="ECO:0007669"/>
    <property type="project" value="UniProtKB-KW"/>
</dbReference>
<evidence type="ECO:0000256" key="7">
    <source>
        <dbReference type="ARBA" id="ARBA00022801"/>
    </source>
</evidence>
<evidence type="ECO:0000256" key="1">
    <source>
        <dbReference type="ARBA" id="ARBA00005868"/>
    </source>
</evidence>
<evidence type="ECO:0000256" key="5">
    <source>
        <dbReference type="ARBA" id="ARBA00022737"/>
    </source>
</evidence>
<dbReference type="Gene3D" id="1.10.287.380">
    <property type="entry name" value="Valyl-tRNA synthetase, C-terminal domain"/>
    <property type="match status" value="1"/>
</dbReference>
<dbReference type="GO" id="GO:0016887">
    <property type="term" value="F:ATP hydrolysis activity"/>
    <property type="evidence" value="ECO:0007669"/>
    <property type="project" value="InterPro"/>
</dbReference>
<evidence type="ECO:0000256" key="9">
    <source>
        <dbReference type="ARBA" id="ARBA00022845"/>
    </source>
</evidence>
<name>A0A136WDQ8_9FIRM</name>
<dbReference type="GO" id="GO:0003677">
    <property type="term" value="F:DNA binding"/>
    <property type="evidence" value="ECO:0007669"/>
    <property type="project" value="InterPro"/>
</dbReference>
<dbReference type="PATRIC" id="fig|36847.3.peg.2428"/>
<evidence type="ECO:0000256" key="10">
    <source>
        <dbReference type="ARBA" id="ARBA00022884"/>
    </source>
</evidence>
<dbReference type="CDD" id="cd03221">
    <property type="entry name" value="ABCF_EF-3"/>
    <property type="match status" value="2"/>
</dbReference>
<dbReference type="FunFam" id="3.40.50.300:FF:000183">
    <property type="entry name" value="ABC transporter ATP-binding protein yjjK"/>
    <property type="match status" value="1"/>
</dbReference>
<keyword evidence="4" id="KW-0699">rRNA-binding</keyword>
<dbReference type="InterPro" id="IPR027417">
    <property type="entry name" value="P-loop_NTPase"/>
</dbReference>
<dbReference type="Gene3D" id="3.40.50.300">
    <property type="entry name" value="P-loop containing nucleotide triphosphate hydrolases"/>
    <property type="match status" value="2"/>
</dbReference>
<dbReference type="SMART" id="SM00382">
    <property type="entry name" value="AAA"/>
    <property type="match status" value="2"/>
</dbReference>
<comment type="caution">
    <text evidence="14">The sequence shown here is derived from an EMBL/GenBank/DDBJ whole genome shotgun (WGS) entry which is preliminary data.</text>
</comment>